<evidence type="ECO:0000313" key="1">
    <source>
        <dbReference type="EMBL" id="KAJ8071710.1"/>
    </source>
</evidence>
<evidence type="ECO:0000313" key="2">
    <source>
        <dbReference type="Proteomes" id="UP001152300"/>
    </source>
</evidence>
<reference evidence="1" key="1">
    <citation type="submission" date="2022-11" db="EMBL/GenBank/DDBJ databases">
        <title>Genome Resource of Sclerotinia nivalis Strain SnTB1, a Plant Pathogen Isolated from American Ginseng.</title>
        <authorList>
            <person name="Fan S."/>
        </authorList>
    </citation>
    <scope>NUCLEOTIDE SEQUENCE</scope>
    <source>
        <strain evidence="1">SnTB1</strain>
    </source>
</reference>
<accession>A0A9X0AZS0</accession>
<dbReference type="OrthoDB" id="5412996at2759"/>
<keyword evidence="2" id="KW-1185">Reference proteome</keyword>
<organism evidence="1 2">
    <name type="scientific">Sclerotinia nivalis</name>
    <dbReference type="NCBI Taxonomy" id="352851"/>
    <lineage>
        <taxon>Eukaryota</taxon>
        <taxon>Fungi</taxon>
        <taxon>Dikarya</taxon>
        <taxon>Ascomycota</taxon>
        <taxon>Pezizomycotina</taxon>
        <taxon>Leotiomycetes</taxon>
        <taxon>Helotiales</taxon>
        <taxon>Sclerotiniaceae</taxon>
        <taxon>Sclerotinia</taxon>
    </lineage>
</organism>
<gene>
    <name evidence="1" type="ORF">OCU04_002026</name>
</gene>
<sequence length="118" mass="14037">MAIKYSTGPFRLFCEDFRPSNIIANTEPFRINAVIDLEFTYDAPAAFTYSAPWWILLQNPEEWELYPKDAFLPRYKPRLRLFLEALREVEEEQIKSEKLLEDQRLSAHMEQSMENGLF</sequence>
<dbReference type="Proteomes" id="UP001152300">
    <property type="component" value="Unassembled WGS sequence"/>
</dbReference>
<name>A0A9X0AZS0_9HELO</name>
<dbReference type="EMBL" id="JAPEIS010000001">
    <property type="protein sequence ID" value="KAJ8071710.1"/>
    <property type="molecule type" value="Genomic_DNA"/>
</dbReference>
<dbReference type="AlphaFoldDB" id="A0A9X0AZS0"/>
<evidence type="ECO:0008006" key="3">
    <source>
        <dbReference type="Google" id="ProtNLM"/>
    </source>
</evidence>
<proteinExistence type="predicted"/>
<comment type="caution">
    <text evidence="1">The sequence shown here is derived from an EMBL/GenBank/DDBJ whole genome shotgun (WGS) entry which is preliminary data.</text>
</comment>
<protein>
    <recommendedName>
        <fullName evidence="3">Aminoglycoside phosphotransferase domain-containing protein</fullName>
    </recommendedName>
</protein>